<dbReference type="EMBL" id="FNDN01000001">
    <property type="protein sequence ID" value="SDH25445.1"/>
    <property type="molecule type" value="Genomic_DNA"/>
</dbReference>
<dbReference type="AlphaFoldDB" id="A0A1G8AWR3"/>
<gene>
    <name evidence="1" type="ORF">SAMN05444695_101567</name>
</gene>
<dbReference type="Proteomes" id="UP000183263">
    <property type="component" value="Unassembled WGS sequence"/>
</dbReference>
<evidence type="ECO:0000313" key="1">
    <source>
        <dbReference type="EMBL" id="SDH25445.1"/>
    </source>
</evidence>
<dbReference type="RefSeq" id="WP_072736095.1">
    <property type="nucleotide sequence ID" value="NZ_CP048813.1"/>
</dbReference>
<keyword evidence="2" id="KW-1185">Reference proteome</keyword>
<name>A0A1G8AWR3_9NOCA</name>
<protein>
    <submittedName>
        <fullName evidence="1">Uncharacterized protein</fullName>
    </submittedName>
</protein>
<proteinExistence type="predicted"/>
<sequence>MGSRQSGIAQRRAAVGRLRGAAVAAFSGLVSIAAHTAAGGSAPDESSIVLLVAACAAFGAMLSVVRTDSDALLLVPALAGGQFLGHGVLTLSAGHAHGATATFTPAMLSAHAAATLVCAVAIGAASHTLGVRRFRRLLPTRFLPAVDTCSAIAPTTPAHRRLTHWLLVRTTGGTRAPPVLA</sequence>
<organism evidence="1 2">
    <name type="scientific">Rhodococcus triatomae</name>
    <dbReference type="NCBI Taxonomy" id="300028"/>
    <lineage>
        <taxon>Bacteria</taxon>
        <taxon>Bacillati</taxon>
        <taxon>Actinomycetota</taxon>
        <taxon>Actinomycetes</taxon>
        <taxon>Mycobacteriales</taxon>
        <taxon>Nocardiaceae</taxon>
        <taxon>Rhodococcus</taxon>
    </lineage>
</organism>
<accession>A0A1G8AWR3</accession>
<reference evidence="1 2" key="1">
    <citation type="submission" date="2016-10" db="EMBL/GenBank/DDBJ databases">
        <authorList>
            <person name="de Groot N.N."/>
        </authorList>
    </citation>
    <scope>NUCLEOTIDE SEQUENCE [LARGE SCALE GENOMIC DNA]</scope>
    <source>
        <strain evidence="1 2">DSM 44892</strain>
    </source>
</reference>
<evidence type="ECO:0000313" key="2">
    <source>
        <dbReference type="Proteomes" id="UP000183263"/>
    </source>
</evidence>